<dbReference type="Gene3D" id="3.40.47.10">
    <property type="match status" value="1"/>
</dbReference>
<evidence type="ECO:0000313" key="1">
    <source>
        <dbReference type="EMBL" id="TFC94712.1"/>
    </source>
</evidence>
<dbReference type="RefSeq" id="WP_134432635.1">
    <property type="nucleotide sequence ID" value="NZ_SOGQ01000081.1"/>
</dbReference>
<organism evidence="1 2">
    <name type="scientific">Cryobacterium sinapicolor</name>
    <dbReference type="NCBI Taxonomy" id="1259236"/>
    <lineage>
        <taxon>Bacteria</taxon>
        <taxon>Bacillati</taxon>
        <taxon>Actinomycetota</taxon>
        <taxon>Actinomycetes</taxon>
        <taxon>Micrococcales</taxon>
        <taxon>Microbacteriaceae</taxon>
        <taxon>Cryobacterium</taxon>
    </lineage>
</organism>
<protein>
    <recommendedName>
        <fullName evidence="3">Beta-ketoacyl-[acyl-carrier-protein] synthase III N-terminal domain-containing protein</fullName>
    </recommendedName>
</protein>
<dbReference type="InterPro" id="IPR016039">
    <property type="entry name" value="Thiolase-like"/>
</dbReference>
<dbReference type="PANTHER" id="PTHR34069:SF2">
    <property type="entry name" value="BETA-KETOACYL-[ACYL-CARRIER-PROTEIN] SYNTHASE III"/>
    <property type="match status" value="1"/>
</dbReference>
<gene>
    <name evidence="1" type="ORF">E3T28_14560</name>
</gene>
<sequence length="226" mass="23223">MKGRISSVHCLHDGFGDTAGAGSASRYTSELAVQVAMKLFSDSNTKPTEIDYLILCTQTPDYLLPTTACLVQSQIGLRSSVGAIDLAGGVLSFVFALALAQGLISSDQARTVMIITADINAPSGSAAALLVVADPGRESADAFAFGSEIDAAVSLDTVLAASGLDWLAHQVVPIAHPGGHQPDQTSSTLPIALSDAVGEKRVSRGDKLVLVGNDLAGSWAGAMVTW</sequence>
<dbReference type="EMBL" id="SOGQ01000081">
    <property type="protein sequence ID" value="TFC94712.1"/>
    <property type="molecule type" value="Genomic_DNA"/>
</dbReference>
<evidence type="ECO:0008006" key="3">
    <source>
        <dbReference type="Google" id="ProtNLM"/>
    </source>
</evidence>
<dbReference type="Proteomes" id="UP000297853">
    <property type="component" value="Unassembled WGS sequence"/>
</dbReference>
<name>A0ABY2ITS9_9MICO</name>
<reference evidence="1 2" key="1">
    <citation type="submission" date="2019-03" db="EMBL/GenBank/DDBJ databases">
        <title>Genomics of glacier-inhabiting Cryobacterium strains.</title>
        <authorList>
            <person name="Liu Q."/>
            <person name="Xin Y.-H."/>
        </authorList>
    </citation>
    <scope>NUCLEOTIDE SEQUENCE [LARGE SCALE GENOMIC DNA]</scope>
    <source>
        <strain evidence="1 2">TMT1-23-1</strain>
    </source>
</reference>
<dbReference type="SUPFAM" id="SSF53901">
    <property type="entry name" value="Thiolase-like"/>
    <property type="match status" value="1"/>
</dbReference>
<comment type="caution">
    <text evidence="1">The sequence shown here is derived from an EMBL/GenBank/DDBJ whole genome shotgun (WGS) entry which is preliminary data.</text>
</comment>
<accession>A0ABY2ITS9</accession>
<dbReference type="PANTHER" id="PTHR34069">
    <property type="entry name" value="3-OXOACYL-[ACYL-CARRIER-PROTEIN] SYNTHASE 3"/>
    <property type="match status" value="1"/>
</dbReference>
<evidence type="ECO:0000313" key="2">
    <source>
        <dbReference type="Proteomes" id="UP000297853"/>
    </source>
</evidence>
<keyword evidence="2" id="KW-1185">Reference proteome</keyword>
<proteinExistence type="predicted"/>